<dbReference type="AlphaFoldDB" id="A0AAW3MXP5"/>
<name>A0AAW3MXP5_9BURK</name>
<sequence length="123" mass="13174">MTTAQDTRPLFQVTYEDVTFLPSVPDIDVTTAEAKALTERVKSAHPFPAHITAITGVLLSEDDGEQDGEVKCFISVTLSMHADDEESAEYGAVPTALLKAIAEAVDPVMSAGCEGNWAVNEVY</sequence>
<dbReference type="Proteomes" id="UP000056453">
    <property type="component" value="Unassembled WGS sequence"/>
</dbReference>
<dbReference type="RefSeq" id="WP_059954073.1">
    <property type="nucleotide sequence ID" value="NZ_LPBJ01000047.1"/>
</dbReference>
<evidence type="ECO:0000313" key="2">
    <source>
        <dbReference type="Proteomes" id="UP000056453"/>
    </source>
</evidence>
<comment type="caution">
    <text evidence="1">The sequence shown here is derived from an EMBL/GenBank/DDBJ whole genome shotgun (WGS) entry which is preliminary data.</text>
</comment>
<accession>A0AAW3MXP5</accession>
<dbReference type="EMBL" id="LPBJ01000047">
    <property type="protein sequence ID" value="KVP97971.1"/>
    <property type="molecule type" value="Genomic_DNA"/>
</dbReference>
<proteinExistence type="predicted"/>
<keyword evidence="2" id="KW-1185">Reference proteome</keyword>
<evidence type="ECO:0000313" key="1">
    <source>
        <dbReference type="EMBL" id="KVP97971.1"/>
    </source>
</evidence>
<reference evidence="1 2" key="1">
    <citation type="submission" date="2015-11" db="EMBL/GenBank/DDBJ databases">
        <title>Expanding the genomic diversity of Burkholderia species for the development of highly accurate diagnostics.</title>
        <authorList>
            <person name="Sahl J."/>
            <person name="Keim P."/>
            <person name="Wagner D."/>
        </authorList>
    </citation>
    <scope>NUCLEOTIDE SEQUENCE [LARGE SCALE GENOMIC DNA]</scope>
    <source>
        <strain evidence="1 2">MSMB1808WGS</strain>
    </source>
</reference>
<protein>
    <submittedName>
        <fullName evidence="1">Uncharacterized protein</fullName>
    </submittedName>
</protein>
<organism evidence="1 2">
    <name type="scientific">Burkholderia ubonensis</name>
    <dbReference type="NCBI Taxonomy" id="101571"/>
    <lineage>
        <taxon>Bacteria</taxon>
        <taxon>Pseudomonadati</taxon>
        <taxon>Pseudomonadota</taxon>
        <taxon>Betaproteobacteria</taxon>
        <taxon>Burkholderiales</taxon>
        <taxon>Burkholderiaceae</taxon>
        <taxon>Burkholderia</taxon>
        <taxon>Burkholderia cepacia complex</taxon>
    </lineage>
</organism>
<gene>
    <name evidence="1" type="ORF">WJ96_05215</name>
</gene>